<sequence length="156" mass="17610">MTTSTSWAAAHRRVLDGFSAGWHRPDPHAWDDILAEDVEFTQPLLRPGTGPVHWHEEARRLLVLAPDLRGEVVAWAARDDVMFIDVRLSATVGGAPLTVRSVDELRVTPSGTIARRDASFDWWPVALAVLARPRAWWRWWRSGVGPLLGRRRLLPV</sequence>
<gene>
    <name evidence="2" type="ORF">FB558_6982</name>
</gene>
<comment type="caution">
    <text evidence="2">The sequence shown here is derived from an EMBL/GenBank/DDBJ whole genome shotgun (WGS) entry which is preliminary data.</text>
</comment>
<dbReference type="Proteomes" id="UP000315677">
    <property type="component" value="Unassembled WGS sequence"/>
</dbReference>
<dbReference type="AlphaFoldDB" id="A0A543D3P9"/>
<protein>
    <submittedName>
        <fullName evidence="2">SnoaL-like protein</fullName>
    </submittedName>
</protein>
<organism evidence="2 3">
    <name type="scientific">Pseudonocardia kunmingensis</name>
    <dbReference type="NCBI Taxonomy" id="630975"/>
    <lineage>
        <taxon>Bacteria</taxon>
        <taxon>Bacillati</taxon>
        <taxon>Actinomycetota</taxon>
        <taxon>Actinomycetes</taxon>
        <taxon>Pseudonocardiales</taxon>
        <taxon>Pseudonocardiaceae</taxon>
        <taxon>Pseudonocardia</taxon>
    </lineage>
</organism>
<dbReference type="Pfam" id="PF12680">
    <property type="entry name" value="SnoaL_2"/>
    <property type="match status" value="1"/>
</dbReference>
<feature type="domain" description="SnoaL-like" evidence="1">
    <location>
        <begin position="18"/>
        <end position="115"/>
    </location>
</feature>
<dbReference type="RefSeq" id="WP_142060967.1">
    <property type="nucleotide sequence ID" value="NZ_VFPA01000005.1"/>
</dbReference>
<keyword evidence="3" id="KW-1185">Reference proteome</keyword>
<name>A0A543D3P9_9PSEU</name>
<dbReference type="SUPFAM" id="SSF54427">
    <property type="entry name" value="NTF2-like"/>
    <property type="match status" value="1"/>
</dbReference>
<dbReference type="InterPro" id="IPR037401">
    <property type="entry name" value="SnoaL-like"/>
</dbReference>
<evidence type="ECO:0000259" key="1">
    <source>
        <dbReference type="Pfam" id="PF12680"/>
    </source>
</evidence>
<evidence type="ECO:0000313" key="3">
    <source>
        <dbReference type="Proteomes" id="UP000315677"/>
    </source>
</evidence>
<dbReference type="InterPro" id="IPR032710">
    <property type="entry name" value="NTF2-like_dom_sf"/>
</dbReference>
<evidence type="ECO:0000313" key="2">
    <source>
        <dbReference type="EMBL" id="TQM03957.1"/>
    </source>
</evidence>
<dbReference type="EMBL" id="VFPA01000005">
    <property type="protein sequence ID" value="TQM03957.1"/>
    <property type="molecule type" value="Genomic_DNA"/>
</dbReference>
<reference evidence="2 3" key="1">
    <citation type="submission" date="2019-06" db="EMBL/GenBank/DDBJ databases">
        <title>Sequencing the genomes of 1000 actinobacteria strains.</title>
        <authorList>
            <person name="Klenk H.-P."/>
        </authorList>
    </citation>
    <scope>NUCLEOTIDE SEQUENCE [LARGE SCALE GENOMIC DNA]</scope>
    <source>
        <strain evidence="2 3">DSM 45301</strain>
    </source>
</reference>
<proteinExistence type="predicted"/>
<accession>A0A543D3P9</accession>
<dbReference type="OrthoDB" id="8229984at2"/>
<dbReference type="Gene3D" id="3.10.450.50">
    <property type="match status" value="1"/>
</dbReference>